<organism evidence="1">
    <name type="scientific">marine sediment metagenome</name>
    <dbReference type="NCBI Taxonomy" id="412755"/>
    <lineage>
        <taxon>unclassified sequences</taxon>
        <taxon>metagenomes</taxon>
        <taxon>ecological metagenomes</taxon>
    </lineage>
</organism>
<comment type="caution">
    <text evidence="1">The sequence shown here is derived from an EMBL/GenBank/DDBJ whole genome shotgun (WGS) entry which is preliminary data.</text>
</comment>
<dbReference type="AlphaFoldDB" id="X1R7A6"/>
<evidence type="ECO:0000313" key="1">
    <source>
        <dbReference type="EMBL" id="GAI76622.1"/>
    </source>
</evidence>
<dbReference type="EMBL" id="BARW01006492">
    <property type="protein sequence ID" value="GAI76622.1"/>
    <property type="molecule type" value="Genomic_DNA"/>
</dbReference>
<reference evidence="1" key="1">
    <citation type="journal article" date="2014" name="Front. Microbiol.">
        <title>High frequency of phylogenetically diverse reductive dehalogenase-homologous genes in deep subseafloor sedimentary metagenomes.</title>
        <authorList>
            <person name="Kawai M."/>
            <person name="Futagami T."/>
            <person name="Toyoda A."/>
            <person name="Takaki Y."/>
            <person name="Nishi S."/>
            <person name="Hori S."/>
            <person name="Arai W."/>
            <person name="Tsubouchi T."/>
            <person name="Morono Y."/>
            <person name="Uchiyama I."/>
            <person name="Ito T."/>
            <person name="Fujiyama A."/>
            <person name="Inagaki F."/>
            <person name="Takami H."/>
        </authorList>
    </citation>
    <scope>NUCLEOTIDE SEQUENCE</scope>
    <source>
        <strain evidence="1">Expedition CK06-06</strain>
    </source>
</reference>
<name>X1R7A6_9ZZZZ</name>
<gene>
    <name evidence="1" type="ORF">S12H4_13633</name>
</gene>
<accession>X1R7A6</accession>
<sequence>MSRRVKERLRLMRVLEQTTHEDRVELDRRIEEKTGKYCDDGVDELTNEEIMELLRAIWVKKKKKKKPIAAVV</sequence>
<proteinExistence type="predicted"/>
<protein>
    <submittedName>
        <fullName evidence="1">Uncharacterized protein</fullName>
    </submittedName>
</protein>